<dbReference type="Pfam" id="PF03600">
    <property type="entry name" value="CitMHS"/>
    <property type="match status" value="1"/>
</dbReference>
<evidence type="ECO:0000256" key="6">
    <source>
        <dbReference type="ARBA" id="ARBA00023136"/>
    </source>
</evidence>
<feature type="transmembrane region" description="Helical" evidence="7">
    <location>
        <begin position="401"/>
        <end position="421"/>
    </location>
</feature>
<feature type="transmembrane region" description="Helical" evidence="7">
    <location>
        <begin position="6"/>
        <end position="39"/>
    </location>
</feature>
<evidence type="ECO:0000256" key="7">
    <source>
        <dbReference type="SAM" id="Phobius"/>
    </source>
</evidence>
<proteinExistence type="predicted"/>
<keyword evidence="2" id="KW-0813">Transport</keyword>
<dbReference type="RefSeq" id="WP_060462210.1">
    <property type="nucleotide sequence ID" value="NZ_AP025162.1"/>
</dbReference>
<evidence type="ECO:0000256" key="2">
    <source>
        <dbReference type="ARBA" id="ARBA00022448"/>
    </source>
</evidence>
<evidence type="ECO:0000256" key="4">
    <source>
        <dbReference type="ARBA" id="ARBA00022737"/>
    </source>
</evidence>
<evidence type="ECO:0000313" key="12">
    <source>
        <dbReference type="Proteomes" id="UP000067598"/>
    </source>
</evidence>
<dbReference type="GO" id="GO:0005886">
    <property type="term" value="C:plasma membrane"/>
    <property type="evidence" value="ECO:0007669"/>
    <property type="project" value="TreeGrafter"/>
</dbReference>
<dbReference type="EMBL" id="LJGP01000025">
    <property type="protein sequence ID" value="KWU03468.1"/>
    <property type="molecule type" value="Genomic_DNA"/>
</dbReference>
<feature type="transmembrane region" description="Helical" evidence="7">
    <location>
        <begin position="134"/>
        <end position="155"/>
    </location>
</feature>
<evidence type="ECO:0000259" key="8">
    <source>
        <dbReference type="Pfam" id="PF03600"/>
    </source>
</evidence>
<keyword evidence="4" id="KW-0677">Repeat</keyword>
<evidence type="ECO:0000256" key="5">
    <source>
        <dbReference type="ARBA" id="ARBA00022989"/>
    </source>
</evidence>
<feature type="domain" description="Citrate transporter-like" evidence="8">
    <location>
        <begin position="15"/>
        <end position="367"/>
    </location>
</feature>
<evidence type="ECO:0000313" key="10">
    <source>
        <dbReference type="EMBL" id="MDT9610356.1"/>
    </source>
</evidence>
<feature type="transmembrane region" description="Helical" evidence="7">
    <location>
        <begin position="229"/>
        <end position="246"/>
    </location>
</feature>
<dbReference type="InterPro" id="IPR004680">
    <property type="entry name" value="Cit_transptr-like_dom"/>
</dbReference>
<evidence type="ECO:0000313" key="13">
    <source>
        <dbReference type="Proteomes" id="UP000231914"/>
    </source>
</evidence>
<dbReference type="EMBL" id="MKXG01000103">
    <property type="protein sequence ID" value="PJZ16864.1"/>
    <property type="molecule type" value="Genomic_DNA"/>
</dbReference>
<dbReference type="AlphaFoldDB" id="A0A120DI56"/>
<reference evidence="10" key="3">
    <citation type="submission" date="2023-08" db="EMBL/GenBank/DDBJ databases">
        <title>Lactobacillus from the Female Urinary Tract.</title>
        <authorList>
            <person name="Stegman N."/>
            <person name="Jackson B."/>
            <person name="Steiling M."/>
            <person name="Sedano C."/>
            <person name="Wolfe A."/>
            <person name="Putonti C."/>
        </authorList>
    </citation>
    <scope>NUCLEOTIDE SEQUENCE</scope>
    <source>
        <strain evidence="10">UMB5661</strain>
    </source>
</reference>
<feature type="transmembrane region" description="Helical" evidence="7">
    <location>
        <begin position="362"/>
        <end position="381"/>
    </location>
</feature>
<feature type="transmembrane region" description="Helical" evidence="7">
    <location>
        <begin position="175"/>
        <end position="197"/>
    </location>
</feature>
<comment type="subcellular location">
    <subcellularLocation>
        <location evidence="1">Membrane</location>
        <topology evidence="1">Multi-pass membrane protein</topology>
    </subcellularLocation>
</comment>
<comment type="caution">
    <text evidence="9">The sequence shown here is derived from an EMBL/GenBank/DDBJ whole genome shotgun (WGS) entry which is preliminary data.</text>
</comment>
<dbReference type="EMBL" id="JAVTXN010000064">
    <property type="protein sequence ID" value="MDT9610356.1"/>
    <property type="molecule type" value="Genomic_DNA"/>
</dbReference>
<protein>
    <submittedName>
        <fullName evidence="9">Anion:sodium symporter</fullName>
    </submittedName>
    <submittedName>
        <fullName evidence="10">SLC13 family permease</fullName>
    </submittedName>
</protein>
<dbReference type="Proteomes" id="UP000231914">
    <property type="component" value="Unassembled WGS sequence"/>
</dbReference>
<evidence type="ECO:0000313" key="11">
    <source>
        <dbReference type="EMBL" id="PJZ16864.1"/>
    </source>
</evidence>
<dbReference type="PANTHER" id="PTHR43652">
    <property type="entry name" value="BASIC AMINO ACID ANTIPORTER YFCC-RELATED"/>
    <property type="match status" value="1"/>
</dbReference>
<reference evidence="9 12" key="1">
    <citation type="journal article" date="2016" name="Microbiology (Mosc.)">
        <title>Comparison of Lactobacillus crispatus isolates from Lactobacillus-dominated vaginal microbiomes with isolates from microbiomes containing bacterial vaginosis-associated bacteria.</title>
        <authorList>
            <person name="Abdelmaksoud A.A."/>
            <person name="Koparde V.N."/>
            <person name="Sheth N.U."/>
            <person name="Serrano M.G."/>
            <person name="Glascock A.L."/>
            <person name="Fettweis J.M."/>
            <person name="Strauss Iii J.F."/>
            <person name="Buck G.A."/>
            <person name="Jefferson K.K."/>
        </authorList>
    </citation>
    <scope>NUCLEOTIDE SEQUENCE [LARGE SCALE GENOMIC DNA]</scope>
    <source>
        <strain evidence="9 12">VMC3</strain>
    </source>
</reference>
<keyword evidence="3 7" id="KW-0812">Transmembrane</keyword>
<organism evidence="9 12">
    <name type="scientific">Lactobacillus crispatus</name>
    <dbReference type="NCBI Taxonomy" id="47770"/>
    <lineage>
        <taxon>Bacteria</taxon>
        <taxon>Bacillati</taxon>
        <taxon>Bacillota</taxon>
        <taxon>Bacilli</taxon>
        <taxon>Lactobacillales</taxon>
        <taxon>Lactobacillaceae</taxon>
        <taxon>Lactobacillus</taxon>
    </lineage>
</organism>
<feature type="transmembrane region" description="Helical" evidence="7">
    <location>
        <begin position="319"/>
        <end position="350"/>
    </location>
</feature>
<dbReference type="PANTHER" id="PTHR43652:SF1">
    <property type="entry name" value="RESPONSE REGULATOR"/>
    <property type="match status" value="1"/>
</dbReference>
<gene>
    <name evidence="9" type="ORF">AEL95_07030</name>
    <name evidence="11" type="ORF">BHU41_00525</name>
    <name evidence="10" type="ORF">RON39_09590</name>
</gene>
<evidence type="ECO:0000256" key="1">
    <source>
        <dbReference type="ARBA" id="ARBA00004141"/>
    </source>
</evidence>
<feature type="transmembrane region" description="Helical" evidence="7">
    <location>
        <begin position="92"/>
        <end position="122"/>
    </location>
</feature>
<reference evidence="11 13" key="2">
    <citation type="submission" date="2016-10" db="EMBL/GenBank/DDBJ databases">
        <title>WGS of isloates from the oral cavity of healthy individuals.</title>
        <authorList>
            <person name="Sharma S."/>
            <person name="Pal V.K."/>
            <person name="Patil P.B."/>
            <person name="Korpole S."/>
            <person name="Grover V."/>
        </authorList>
    </citation>
    <scope>NUCLEOTIDE SEQUENCE [LARGE SCALE GENOMIC DNA]</scope>
    <source>
        <strain evidence="11 13">DISK12</strain>
    </source>
</reference>
<dbReference type="GO" id="GO:0055085">
    <property type="term" value="P:transmembrane transport"/>
    <property type="evidence" value="ECO:0007669"/>
    <property type="project" value="InterPro"/>
</dbReference>
<name>A0A120DI56_9LACO</name>
<keyword evidence="5 7" id="KW-1133">Transmembrane helix</keyword>
<sequence>MSPLGITLIILLLTIIAFLSGKVPMSIVSMGIILALIIFKILPVQRAFSGFININVIMFAGMFVIGAGITKTSILEKVQHLVVRFKDKPKELMLISCVVAAILGLLTSGTSATAILLPLLIGISTSIGLSRSKILYPVAVVTNVAAASTFLGIGSSNMAWSSIMMKLGAKHPLDLMSFTWARLPFLIIAILYMALIAPKFLPNRDNSTFHDSFQNKDLHTKLSPIKEKIAIVIILATIILMILSNIIHVPIYLISTIGAVCLVIFGILSEKEALASINLPTIFLFGGVLALSDALQVTGAGDLVAGIITSVVGKGSNPFLVMGIFFAVPFIVTQFMSNLATVAIFVPLVASTALKMGFDPRAAVLAVITAACCSFLTPLASPPQAMIMEPGGYKLIDYLKSGWPLALIFIIIGSFWFQIIYPL</sequence>
<evidence type="ECO:0000313" key="9">
    <source>
        <dbReference type="EMBL" id="KWU03468.1"/>
    </source>
</evidence>
<feature type="transmembrane region" description="Helical" evidence="7">
    <location>
        <begin position="252"/>
        <end position="269"/>
    </location>
</feature>
<dbReference type="Proteomes" id="UP000067598">
    <property type="component" value="Unassembled WGS sequence"/>
</dbReference>
<dbReference type="InterPro" id="IPR051679">
    <property type="entry name" value="DASS-Related_Transporters"/>
</dbReference>
<evidence type="ECO:0000256" key="3">
    <source>
        <dbReference type="ARBA" id="ARBA00022692"/>
    </source>
</evidence>
<keyword evidence="6 7" id="KW-0472">Membrane</keyword>
<dbReference type="PATRIC" id="fig|47770.28.peg.842"/>
<dbReference type="Proteomes" id="UP001253287">
    <property type="component" value="Unassembled WGS sequence"/>
</dbReference>
<feature type="transmembrane region" description="Helical" evidence="7">
    <location>
        <begin position="281"/>
        <end position="299"/>
    </location>
</feature>
<accession>A0A120DI56</accession>
<feature type="transmembrane region" description="Helical" evidence="7">
    <location>
        <begin position="51"/>
        <end position="72"/>
    </location>
</feature>